<feature type="chain" id="PRO_5002714940" evidence="7">
    <location>
        <begin position="23"/>
        <end position="385"/>
    </location>
</feature>
<feature type="domain" description="Fibrinogen C-terminal" evidence="10">
    <location>
        <begin position="156"/>
        <end position="209"/>
    </location>
</feature>
<keyword evidence="7" id="KW-0732">Signal</keyword>
<dbReference type="InterPro" id="IPR000742">
    <property type="entry name" value="EGF"/>
</dbReference>
<dbReference type="SUPFAM" id="SSF57196">
    <property type="entry name" value="EGF/Laminin"/>
    <property type="match status" value="1"/>
</dbReference>
<dbReference type="PROSITE" id="PS50948">
    <property type="entry name" value="PAN"/>
    <property type="match status" value="1"/>
</dbReference>
<feature type="disulfide bond" evidence="6">
    <location>
        <begin position="138"/>
        <end position="147"/>
    </location>
</feature>
<dbReference type="Pfam" id="PF00008">
    <property type="entry name" value="EGF"/>
    <property type="match status" value="1"/>
</dbReference>
<evidence type="ECO:0000313" key="12">
    <source>
        <dbReference type="Proteomes" id="UP000001593"/>
    </source>
</evidence>
<organism evidence="11 12">
    <name type="scientific">Nematostella vectensis</name>
    <name type="common">Starlet sea anemone</name>
    <dbReference type="NCBI Taxonomy" id="45351"/>
    <lineage>
        <taxon>Eukaryota</taxon>
        <taxon>Metazoa</taxon>
        <taxon>Cnidaria</taxon>
        <taxon>Anthozoa</taxon>
        <taxon>Hexacorallia</taxon>
        <taxon>Actiniaria</taxon>
        <taxon>Edwardsiidae</taxon>
        <taxon>Nematostella</taxon>
    </lineage>
</organism>
<dbReference type="Gene3D" id="2.10.25.10">
    <property type="entry name" value="Laminin"/>
    <property type="match status" value="1"/>
</dbReference>
<dbReference type="NCBIfam" id="NF040941">
    <property type="entry name" value="GGGWT_bact"/>
    <property type="match status" value="1"/>
</dbReference>
<protein>
    <submittedName>
        <fullName evidence="11">Uncharacterized protein</fullName>
    </submittedName>
</protein>
<evidence type="ECO:0000256" key="7">
    <source>
        <dbReference type="SAM" id="SignalP"/>
    </source>
</evidence>
<evidence type="ECO:0000256" key="1">
    <source>
        <dbReference type="ARBA" id="ARBA00006373"/>
    </source>
</evidence>
<keyword evidence="6" id="KW-0245">EGF-like domain</keyword>
<dbReference type="SUPFAM" id="SSF56496">
    <property type="entry name" value="Fibrinogen C-terminal domain-like"/>
    <property type="match status" value="1"/>
</dbReference>
<evidence type="ECO:0000256" key="5">
    <source>
        <dbReference type="ARBA" id="ARBA00023157"/>
    </source>
</evidence>
<evidence type="ECO:0000256" key="6">
    <source>
        <dbReference type="PROSITE-ProRule" id="PRU00076"/>
    </source>
</evidence>
<dbReference type="PROSITE" id="PS00022">
    <property type="entry name" value="EGF_1"/>
    <property type="match status" value="1"/>
</dbReference>
<dbReference type="EMBL" id="DS469567">
    <property type="protein sequence ID" value="EDO42245.1"/>
    <property type="molecule type" value="Genomic_DNA"/>
</dbReference>
<gene>
    <name evidence="11" type="ORF">NEMVEDRAFT_v1g205658</name>
</gene>
<dbReference type="OMA" id="TIFRSEC"/>
<dbReference type="Pfam" id="PF00024">
    <property type="entry name" value="PAN_1"/>
    <property type="match status" value="1"/>
</dbReference>
<dbReference type="InterPro" id="IPR002181">
    <property type="entry name" value="Fibrinogen_a/b/g_C_dom"/>
</dbReference>
<keyword evidence="5 6" id="KW-1015">Disulfide bond</keyword>
<dbReference type="InParanoid" id="A7S293"/>
<dbReference type="HOGENOM" id="CLU_712328_0_0_1"/>
<dbReference type="CDD" id="cd00054">
    <property type="entry name" value="EGF_CA"/>
    <property type="match status" value="1"/>
</dbReference>
<proteinExistence type="inferred from homology"/>
<dbReference type="Proteomes" id="UP000001593">
    <property type="component" value="Unassembled WGS sequence"/>
</dbReference>
<evidence type="ECO:0000259" key="9">
    <source>
        <dbReference type="PROSITE" id="PS50948"/>
    </source>
</evidence>
<comment type="caution">
    <text evidence="6">Lacks conserved residue(s) required for the propagation of feature annotation.</text>
</comment>
<dbReference type="GO" id="GO:0046872">
    <property type="term" value="F:metal ion binding"/>
    <property type="evidence" value="ECO:0007669"/>
    <property type="project" value="UniProtKB-KW"/>
</dbReference>
<dbReference type="SUPFAM" id="SSF57414">
    <property type="entry name" value="Hairpin loop containing domain-like"/>
    <property type="match status" value="1"/>
</dbReference>
<dbReference type="PROSITE" id="PS50026">
    <property type="entry name" value="EGF_3"/>
    <property type="match status" value="1"/>
</dbReference>
<dbReference type="eggNOG" id="ENOG502SHMM">
    <property type="taxonomic scope" value="Eukaryota"/>
</dbReference>
<dbReference type="InterPro" id="IPR003609">
    <property type="entry name" value="Pan_app"/>
</dbReference>
<keyword evidence="2" id="KW-0479">Metal-binding</keyword>
<dbReference type="InterPro" id="IPR036056">
    <property type="entry name" value="Fibrinogen-like_C"/>
</dbReference>
<dbReference type="PROSITE" id="PS01186">
    <property type="entry name" value="EGF_2"/>
    <property type="match status" value="1"/>
</dbReference>
<evidence type="ECO:0000259" key="10">
    <source>
        <dbReference type="PROSITE" id="PS51406"/>
    </source>
</evidence>
<dbReference type="GO" id="GO:0070492">
    <property type="term" value="F:oligosaccharide binding"/>
    <property type="evidence" value="ECO:0000318"/>
    <property type="project" value="GO_Central"/>
</dbReference>
<dbReference type="PANTHER" id="PTHR16146">
    <property type="entry name" value="INTELECTIN"/>
    <property type="match status" value="1"/>
</dbReference>
<dbReference type="PANTHER" id="PTHR16146:SF46">
    <property type="entry name" value="INTELECTIN-1A-RELATED"/>
    <property type="match status" value="1"/>
</dbReference>
<dbReference type="PROSITE" id="PS51406">
    <property type="entry name" value="FIBRINOGEN_C_2"/>
    <property type="match status" value="1"/>
</dbReference>
<feature type="disulfide bond" evidence="6">
    <location>
        <begin position="119"/>
        <end position="136"/>
    </location>
</feature>
<evidence type="ECO:0000313" key="11">
    <source>
        <dbReference type="EMBL" id="EDO42245.1"/>
    </source>
</evidence>
<dbReference type="Pfam" id="PF00147">
    <property type="entry name" value="Fibrinogen_C"/>
    <property type="match status" value="1"/>
</dbReference>
<feature type="domain" description="Apple" evidence="9">
    <location>
        <begin position="29"/>
        <end position="108"/>
    </location>
</feature>
<dbReference type="AlphaFoldDB" id="A7S293"/>
<keyword evidence="3" id="KW-0430">Lectin</keyword>
<name>A7S293_NEMVE</name>
<keyword evidence="4" id="KW-0106">Calcium</keyword>
<dbReference type="Gene3D" id="3.50.4.10">
    <property type="entry name" value="Hepatocyte Growth Factor"/>
    <property type="match status" value="1"/>
</dbReference>
<reference evidence="11 12" key="1">
    <citation type="journal article" date="2007" name="Science">
        <title>Sea anemone genome reveals ancestral eumetazoan gene repertoire and genomic organization.</title>
        <authorList>
            <person name="Putnam N.H."/>
            <person name="Srivastava M."/>
            <person name="Hellsten U."/>
            <person name="Dirks B."/>
            <person name="Chapman J."/>
            <person name="Salamov A."/>
            <person name="Terry A."/>
            <person name="Shapiro H."/>
            <person name="Lindquist E."/>
            <person name="Kapitonov V.V."/>
            <person name="Jurka J."/>
            <person name="Genikhovich G."/>
            <person name="Grigoriev I.V."/>
            <person name="Lucas S.M."/>
            <person name="Steele R.E."/>
            <person name="Finnerty J.R."/>
            <person name="Technau U."/>
            <person name="Martindale M.Q."/>
            <person name="Rokhsar D.S."/>
        </authorList>
    </citation>
    <scope>NUCLEOTIDE SEQUENCE [LARGE SCALE GENOMIC DNA]</scope>
    <source>
        <strain evidence="12">CH2 X CH6</strain>
    </source>
</reference>
<evidence type="ECO:0000256" key="2">
    <source>
        <dbReference type="ARBA" id="ARBA00022723"/>
    </source>
</evidence>
<dbReference type="SMART" id="SM00181">
    <property type="entry name" value="EGF"/>
    <property type="match status" value="1"/>
</dbReference>
<evidence type="ECO:0000256" key="4">
    <source>
        <dbReference type="ARBA" id="ARBA00022837"/>
    </source>
</evidence>
<accession>A7S293</accession>
<evidence type="ECO:0000259" key="8">
    <source>
        <dbReference type="PROSITE" id="PS50026"/>
    </source>
</evidence>
<keyword evidence="12" id="KW-1185">Reference proteome</keyword>
<feature type="signal peptide" evidence="7">
    <location>
        <begin position="1"/>
        <end position="22"/>
    </location>
</feature>
<dbReference type="PhylomeDB" id="A7S293"/>
<dbReference type="GO" id="GO:0005615">
    <property type="term" value="C:extracellular space"/>
    <property type="evidence" value="ECO:0000318"/>
    <property type="project" value="GO_Central"/>
</dbReference>
<evidence type="ECO:0000256" key="3">
    <source>
        <dbReference type="ARBA" id="ARBA00022734"/>
    </source>
</evidence>
<sequence length="385" mass="43008">MAKPYVQCTILLLLLVSRLALATIFRSECQQKAIFTFKKKGYALIGHVIDTLEVDSHGDCASECLANQRCASFNHKENACELNDKTAAEVSASDLVLRTGYNYFDAATYVLPFCASITCANGGTCLELCDTGGYECSCVPGFFGEKCETWGGWNGSTAALAGRSCNQIKIFGFSRGDGTYWIRPKLSIDAFVVYCDMTTDGGGWTTIKKMIVKNPPITTKTVYYDYRKIAYPIPTDTVVAAPSLNDLRTDMGFDQMRFYCHKAAVNRVFHIMTNNDELGKQAIRCLIQKSTPWPQACNSFTRLPDDTSFISRNCQYWGSSCDGVCNRWGHSSHTGEWRAYHRIMRFLNPDTGTTHVVGFYPNHLWCDDSDNTNFAAGDEFAIYVR</sequence>
<comment type="similarity">
    <text evidence="1">Belongs to the EGF domain peptide family.</text>
</comment>
<dbReference type="Gene3D" id="3.90.215.10">
    <property type="entry name" value="Gamma Fibrinogen, chain A, domain 1"/>
    <property type="match status" value="1"/>
</dbReference>
<dbReference type="InterPro" id="IPR014716">
    <property type="entry name" value="Fibrinogen_a/b/g_C_1"/>
</dbReference>
<feature type="domain" description="EGF-like" evidence="8">
    <location>
        <begin position="110"/>
        <end position="148"/>
    </location>
</feature>
<dbReference type="KEGG" id="nve:5514058"/>